<reference evidence="2" key="1">
    <citation type="submission" date="2022-11" db="UniProtKB">
        <authorList>
            <consortium name="WormBaseParasite"/>
        </authorList>
    </citation>
    <scope>IDENTIFICATION</scope>
</reference>
<name>A0AC35GC13_9BILA</name>
<accession>A0AC35GC13</accession>
<organism evidence="1 2">
    <name type="scientific">Panagrolaimus sp. PS1159</name>
    <dbReference type="NCBI Taxonomy" id="55785"/>
    <lineage>
        <taxon>Eukaryota</taxon>
        <taxon>Metazoa</taxon>
        <taxon>Ecdysozoa</taxon>
        <taxon>Nematoda</taxon>
        <taxon>Chromadorea</taxon>
        <taxon>Rhabditida</taxon>
        <taxon>Tylenchina</taxon>
        <taxon>Panagrolaimomorpha</taxon>
        <taxon>Panagrolaimoidea</taxon>
        <taxon>Panagrolaimidae</taxon>
        <taxon>Panagrolaimus</taxon>
    </lineage>
</organism>
<evidence type="ECO:0000313" key="2">
    <source>
        <dbReference type="WBParaSite" id="PS1159_v2.g3537.t1"/>
    </source>
</evidence>
<proteinExistence type="predicted"/>
<sequence length="91" mass="10186">MNFVFIVFTCFICIFPEFVKLESKRCKSKGTSEGLPDGCEMNDSGYLCCSGALQETIMEAIDELKKEKEETGEEFDSCNMHAMGMKIGVSF</sequence>
<dbReference type="WBParaSite" id="PS1159_v2.g3537.t1">
    <property type="protein sequence ID" value="PS1159_v2.g3537.t1"/>
    <property type="gene ID" value="PS1159_v2.g3537"/>
</dbReference>
<evidence type="ECO:0000313" key="1">
    <source>
        <dbReference type="Proteomes" id="UP000887580"/>
    </source>
</evidence>
<protein>
    <submittedName>
        <fullName evidence="2">Uncharacterized protein</fullName>
    </submittedName>
</protein>
<dbReference type="Proteomes" id="UP000887580">
    <property type="component" value="Unplaced"/>
</dbReference>